<evidence type="ECO:0000313" key="14">
    <source>
        <dbReference type="Proteomes" id="UP000694392"/>
    </source>
</evidence>
<dbReference type="CDD" id="cd23275">
    <property type="entry name" value="Dkk4_Cys2"/>
    <property type="match status" value="1"/>
</dbReference>
<feature type="domain" description="Dickkopf-related protein 1/2/4 C-terminal subdomain 1" evidence="12">
    <location>
        <begin position="137"/>
        <end position="164"/>
    </location>
</feature>
<keyword evidence="3" id="KW-0217">Developmental protein</keyword>
<dbReference type="Proteomes" id="UP000694392">
    <property type="component" value="Unplaced"/>
</dbReference>
<dbReference type="PANTHER" id="PTHR12113">
    <property type="entry name" value="DICKKOPF3-LIKE 3"/>
    <property type="match status" value="1"/>
</dbReference>
<evidence type="ECO:0000256" key="2">
    <source>
        <dbReference type="ARBA" id="ARBA00010842"/>
    </source>
</evidence>
<evidence type="ECO:0000259" key="12">
    <source>
        <dbReference type="Pfam" id="PF21481"/>
    </source>
</evidence>
<organism evidence="13 14">
    <name type="scientific">Sphenodon punctatus</name>
    <name type="common">Tuatara</name>
    <name type="synonym">Hatteria punctata</name>
    <dbReference type="NCBI Taxonomy" id="8508"/>
    <lineage>
        <taxon>Eukaryota</taxon>
        <taxon>Metazoa</taxon>
        <taxon>Chordata</taxon>
        <taxon>Craniata</taxon>
        <taxon>Vertebrata</taxon>
        <taxon>Euteleostomi</taxon>
        <taxon>Lepidosauria</taxon>
        <taxon>Sphenodontia</taxon>
        <taxon>Sphenodontidae</taxon>
        <taxon>Sphenodon</taxon>
    </lineage>
</organism>
<evidence type="ECO:0000313" key="13">
    <source>
        <dbReference type="Ensembl" id="ENSSPUP00000005649.1"/>
    </source>
</evidence>
<dbReference type="Pfam" id="PF04706">
    <property type="entry name" value="Dickkopf_N"/>
    <property type="match status" value="1"/>
</dbReference>
<keyword evidence="6 9" id="KW-0732">Signal</keyword>
<dbReference type="GO" id="GO:0048019">
    <property type="term" value="F:receptor antagonist activity"/>
    <property type="evidence" value="ECO:0007669"/>
    <property type="project" value="TreeGrafter"/>
</dbReference>
<evidence type="ECO:0000256" key="5">
    <source>
        <dbReference type="ARBA" id="ARBA00022687"/>
    </source>
</evidence>
<accession>A0A8D0GJ00</accession>
<keyword evidence="5" id="KW-0879">Wnt signaling pathway</keyword>
<dbReference type="InterPro" id="IPR047299">
    <property type="entry name" value="Dkk4_Cys2"/>
</dbReference>
<feature type="signal peptide" evidence="9">
    <location>
        <begin position="1"/>
        <end position="18"/>
    </location>
</feature>
<dbReference type="GO" id="GO:0016055">
    <property type="term" value="P:Wnt signaling pathway"/>
    <property type="evidence" value="ECO:0007669"/>
    <property type="project" value="UniProtKB-KW"/>
</dbReference>
<evidence type="ECO:0000256" key="4">
    <source>
        <dbReference type="ARBA" id="ARBA00022525"/>
    </source>
</evidence>
<dbReference type="CDD" id="cd23013">
    <property type="entry name" value="Dkk4_Cys1"/>
    <property type="match status" value="1"/>
</dbReference>
<keyword evidence="7" id="KW-1015">Disulfide bond</keyword>
<feature type="domain" description="Dickkopf N-terminal cysteine-rich" evidence="10">
    <location>
        <begin position="38"/>
        <end position="86"/>
    </location>
</feature>
<dbReference type="GO" id="GO:0005615">
    <property type="term" value="C:extracellular space"/>
    <property type="evidence" value="ECO:0007669"/>
    <property type="project" value="TreeGrafter"/>
</dbReference>
<dbReference type="Pfam" id="PF21481">
    <property type="entry name" value="DIKK1-2-4_C-subdom1"/>
    <property type="match status" value="1"/>
</dbReference>
<dbReference type="Gene3D" id="2.10.80.10">
    <property type="entry name" value="Lipase, subunit A"/>
    <property type="match status" value="1"/>
</dbReference>
<feature type="chain" id="PRO_5034618582" evidence="9">
    <location>
        <begin position="19"/>
        <end position="210"/>
    </location>
</feature>
<reference evidence="13" key="2">
    <citation type="submission" date="2025-09" db="UniProtKB">
        <authorList>
            <consortium name="Ensembl"/>
        </authorList>
    </citation>
    <scope>IDENTIFICATION</scope>
</reference>
<feature type="region of interest" description="Disordered" evidence="8">
    <location>
        <begin position="92"/>
        <end position="111"/>
    </location>
</feature>
<dbReference type="Pfam" id="PF21479">
    <property type="entry name" value="DIKK1-2-4_C-subdom2"/>
    <property type="match status" value="1"/>
</dbReference>
<dbReference type="InterPro" id="IPR048499">
    <property type="entry name" value="DIKK1/2/4_C-subdom2"/>
</dbReference>
<dbReference type="GO" id="GO:0090090">
    <property type="term" value="P:negative regulation of canonical Wnt signaling pathway"/>
    <property type="evidence" value="ECO:0007669"/>
    <property type="project" value="TreeGrafter"/>
</dbReference>
<feature type="domain" description="Dickkopf-related protein 1/2/4 C-terminal subdomain 2" evidence="11">
    <location>
        <begin position="167"/>
        <end position="198"/>
    </location>
</feature>
<dbReference type="AlphaFoldDB" id="A0A8D0GJ00"/>
<evidence type="ECO:0000256" key="6">
    <source>
        <dbReference type="ARBA" id="ARBA00022729"/>
    </source>
</evidence>
<evidence type="ECO:0000256" key="3">
    <source>
        <dbReference type="ARBA" id="ARBA00022473"/>
    </source>
</evidence>
<dbReference type="Ensembl" id="ENSSPUT00000006007.1">
    <property type="protein sequence ID" value="ENSSPUP00000005649.1"/>
    <property type="gene ID" value="ENSSPUG00000004357.1"/>
</dbReference>
<evidence type="ECO:0000256" key="7">
    <source>
        <dbReference type="ARBA" id="ARBA00023157"/>
    </source>
</evidence>
<evidence type="ECO:0000256" key="8">
    <source>
        <dbReference type="SAM" id="MobiDB-lite"/>
    </source>
</evidence>
<keyword evidence="4" id="KW-0964">Secreted</keyword>
<evidence type="ECO:0000256" key="1">
    <source>
        <dbReference type="ARBA" id="ARBA00004613"/>
    </source>
</evidence>
<protein>
    <submittedName>
        <fullName evidence="13">Dickkopf WNT signaling pathway inhibitor 4</fullName>
    </submittedName>
</protein>
<dbReference type="OMA" id="QRSAMCC"/>
<proteinExistence type="inferred from homology"/>
<evidence type="ECO:0000256" key="9">
    <source>
        <dbReference type="SAM" id="SignalP"/>
    </source>
</evidence>
<reference evidence="13" key="1">
    <citation type="submission" date="2025-08" db="UniProtKB">
        <authorList>
            <consortium name="Ensembl"/>
        </authorList>
    </citation>
    <scope>IDENTIFICATION</scope>
</reference>
<evidence type="ECO:0000259" key="11">
    <source>
        <dbReference type="Pfam" id="PF21479"/>
    </source>
</evidence>
<dbReference type="PANTHER" id="PTHR12113:SF10">
    <property type="entry name" value="DICKKOPF-RELATED PROTEIN 4"/>
    <property type="match status" value="1"/>
</dbReference>
<comment type="subcellular location">
    <subcellularLocation>
        <location evidence="1">Secreted</location>
    </subcellularLocation>
</comment>
<dbReference type="InterPro" id="IPR006796">
    <property type="entry name" value="Dickkopf_N"/>
</dbReference>
<dbReference type="GO" id="GO:0039706">
    <property type="term" value="F:co-receptor binding"/>
    <property type="evidence" value="ECO:0007669"/>
    <property type="project" value="TreeGrafter"/>
</dbReference>
<name>A0A8D0GJ00_SPHPU</name>
<comment type="similarity">
    <text evidence="2">Belongs to the dickkopf family.</text>
</comment>
<keyword evidence="14" id="KW-1185">Reference proteome</keyword>
<dbReference type="InterPro" id="IPR048500">
    <property type="entry name" value="DIKK1/2/4_C-subdom1"/>
</dbReference>
<feature type="compositionally biased region" description="Basic and acidic residues" evidence="8">
    <location>
        <begin position="92"/>
        <end position="109"/>
    </location>
</feature>
<gene>
    <name evidence="13" type="primary">DKK4</name>
</gene>
<evidence type="ECO:0000259" key="10">
    <source>
        <dbReference type="Pfam" id="PF04706"/>
    </source>
</evidence>
<sequence length="210" mass="23454">MVAALLLGLSCVCSPLVALVLDSNIIKSSAEVLGTKKTDKDCNASKFCLKPQDEMPFGDTCHGLQRRCQRNAMFCPGTICINDVCSQIEEMTPREEKRTNEQDGSDSKDTTQYQVQENILEKEANLKFQRNRGQERESCLRTSECASGFCCARHFWTKICKSVLREGEVCSKRGQKDVAQGPEIFQRCNCGPGLSCRMPVAEKVPIFLLQ</sequence>
<dbReference type="InterPro" id="IPR039863">
    <property type="entry name" value="DKK1-4"/>
</dbReference>
<dbReference type="GeneTree" id="ENSGT00940000161614"/>